<keyword evidence="1" id="KW-1133">Transmembrane helix</keyword>
<feature type="transmembrane region" description="Helical" evidence="1">
    <location>
        <begin position="363"/>
        <end position="382"/>
    </location>
</feature>
<feature type="transmembrane region" description="Helical" evidence="1">
    <location>
        <begin position="111"/>
        <end position="132"/>
    </location>
</feature>
<dbReference type="Gene3D" id="1.20.1250.20">
    <property type="entry name" value="MFS general substrate transporter like domains"/>
    <property type="match status" value="1"/>
</dbReference>
<keyword evidence="1" id="KW-0812">Transmembrane</keyword>
<organism evidence="2 3">
    <name type="scientific">Corynebacterium breve</name>
    <dbReference type="NCBI Taxonomy" id="3049799"/>
    <lineage>
        <taxon>Bacteria</taxon>
        <taxon>Bacillati</taxon>
        <taxon>Actinomycetota</taxon>
        <taxon>Actinomycetes</taxon>
        <taxon>Mycobacteriales</taxon>
        <taxon>Corynebacteriaceae</taxon>
        <taxon>Corynebacterium</taxon>
    </lineage>
</organism>
<keyword evidence="1" id="KW-0472">Membrane</keyword>
<evidence type="ECO:0000313" key="3">
    <source>
        <dbReference type="Proteomes" id="UP001225598"/>
    </source>
</evidence>
<dbReference type="EMBL" id="CP126969">
    <property type="protein sequence ID" value="WIM68489.1"/>
    <property type="molecule type" value="Genomic_DNA"/>
</dbReference>
<dbReference type="InterPro" id="IPR036259">
    <property type="entry name" value="MFS_trans_sf"/>
</dbReference>
<reference evidence="2 3" key="1">
    <citation type="submission" date="2023-05" db="EMBL/GenBank/DDBJ databases">
        <title>Corynebacterium suedekumii sp. nov. and Corynebacterium breve sp. nov. isolated from raw cow's milk.</title>
        <authorList>
            <person name="Baer M.K."/>
            <person name="Mehl L."/>
            <person name="Hellmuth R."/>
            <person name="Marke G."/>
            <person name="Lipski A."/>
        </authorList>
    </citation>
    <scope>NUCLEOTIDE SEQUENCE [LARGE SCALE GENOMIC DNA]</scope>
    <source>
        <strain evidence="2 3">R4</strain>
    </source>
</reference>
<feature type="transmembrane region" description="Helical" evidence="1">
    <location>
        <begin position="84"/>
        <end position="105"/>
    </location>
</feature>
<dbReference type="SUPFAM" id="SSF103473">
    <property type="entry name" value="MFS general substrate transporter"/>
    <property type="match status" value="1"/>
</dbReference>
<dbReference type="RefSeq" id="WP_284826052.1">
    <property type="nucleotide sequence ID" value="NZ_CP126969.1"/>
</dbReference>
<dbReference type="PANTHER" id="PTHR23526:SF1">
    <property type="entry name" value="MAJOR FACILITATOR SUPERFAMILY MFS_1"/>
    <property type="match status" value="1"/>
</dbReference>
<evidence type="ECO:0000313" key="2">
    <source>
        <dbReference type="EMBL" id="WIM68489.1"/>
    </source>
</evidence>
<feature type="transmembrane region" description="Helical" evidence="1">
    <location>
        <begin position="153"/>
        <end position="172"/>
    </location>
</feature>
<dbReference type="Proteomes" id="UP001225598">
    <property type="component" value="Chromosome"/>
</dbReference>
<feature type="transmembrane region" description="Helical" evidence="1">
    <location>
        <begin position="294"/>
        <end position="316"/>
    </location>
</feature>
<evidence type="ECO:0000256" key="1">
    <source>
        <dbReference type="SAM" id="Phobius"/>
    </source>
</evidence>
<accession>A0ABY8VG67</accession>
<feature type="transmembrane region" description="Helical" evidence="1">
    <location>
        <begin position="322"/>
        <end position="342"/>
    </location>
</feature>
<feature type="transmembrane region" description="Helical" evidence="1">
    <location>
        <begin position="388"/>
        <end position="405"/>
    </location>
</feature>
<name>A0ABY8VG67_9CORY</name>
<sequence>MGTTDVKQQPYEEHNAKRFIWANGLQGIGDQIVAPKTVLPWLFSAAGVPGFFTALLVPIREAGSMLPQAAWTPWVTTQRSRKRVWIIGSIGQFIAASLIAVAAAFLDGIALGIAVIALLSVLAVFRALCSIASKDVQGRTISKGRRGRITGRATALSGAITLAVGFGLTLLPTEIPRWILVSLIAGGALTWGLGTIVFQGIKEPSSEDEPQPMKKGWWADTWGLFTRDKEFRQFVIARSLLLVTALSTTFIVTLSQEIGQDITGLGIFVIASGLASLVGGRISGVFSDASSKSTMAVSSAVASAVIVALVISANLAPASVNAWVMPAGFFLVTLAHTGVRVARKTYLVDMAEGDLRTRYTGAANTLMGVILLLVGALSGLVAQLGSQAALIFLAVIGVAGVIQSSRLRDVSANRENNTN</sequence>
<gene>
    <name evidence="2" type="ORF">QP027_03580</name>
</gene>
<feature type="transmembrane region" description="Helical" evidence="1">
    <location>
        <begin position="178"/>
        <end position="198"/>
    </location>
</feature>
<protein>
    <submittedName>
        <fullName evidence="2">MFS transporter</fullName>
    </submittedName>
</protein>
<keyword evidence="3" id="KW-1185">Reference proteome</keyword>
<feature type="transmembrane region" description="Helical" evidence="1">
    <location>
        <begin position="235"/>
        <end position="256"/>
    </location>
</feature>
<feature type="transmembrane region" description="Helical" evidence="1">
    <location>
        <begin position="262"/>
        <end position="282"/>
    </location>
</feature>
<dbReference type="InterPro" id="IPR052528">
    <property type="entry name" value="Sugar_transport-like"/>
</dbReference>
<proteinExistence type="predicted"/>
<feature type="transmembrane region" description="Helical" evidence="1">
    <location>
        <begin position="38"/>
        <end position="57"/>
    </location>
</feature>
<dbReference type="PANTHER" id="PTHR23526">
    <property type="entry name" value="INTEGRAL MEMBRANE TRANSPORT PROTEIN-RELATED"/>
    <property type="match status" value="1"/>
</dbReference>